<keyword evidence="1" id="KW-0328">Glycosyltransferase</keyword>
<dbReference type="AlphaFoldDB" id="A0A4Q0I9L0"/>
<dbReference type="PANTHER" id="PTHR13778:SF47">
    <property type="entry name" value="LIPOPOLYSACCHARIDE 1,3-GALACTOSYLTRANSFERASE"/>
    <property type="match status" value="1"/>
</dbReference>
<evidence type="ECO:0000256" key="3">
    <source>
        <dbReference type="ARBA" id="ARBA00022723"/>
    </source>
</evidence>
<dbReference type="InterPro" id="IPR050748">
    <property type="entry name" value="Glycosyltrans_8_dom-fam"/>
</dbReference>
<reference evidence="5" key="1">
    <citation type="submission" date="2018-11" db="EMBL/GenBank/DDBJ databases">
        <title>Genome sequencing of a novel mesophilic and cellulolytic organism within the genus Hungateiclostridium.</title>
        <authorList>
            <person name="Rettenmaier R."/>
            <person name="Liebl W."/>
            <person name="Zverlov V."/>
        </authorList>
    </citation>
    <scope>NUCLEOTIDE SEQUENCE [LARGE SCALE GENOMIC DNA]</scope>
    <source>
        <strain evidence="5">N2K1</strain>
    </source>
</reference>
<dbReference type="Proteomes" id="UP000289166">
    <property type="component" value="Unassembled WGS sequence"/>
</dbReference>
<evidence type="ECO:0000313" key="4">
    <source>
        <dbReference type="EMBL" id="RXE60767.1"/>
    </source>
</evidence>
<sequence>MKNILVTLDSNYLKPLKVMLKSLFINNRNEEFGIYLMHSAIKEEYLEDLNRFIEAEGSKLRIVHVDNSYFENAPTLLHYTKAMYYRLLAFKFLPEDLERILYLDPDILVINPVDKLYDIDIDNYLYAAAYHNMISIKGINRIRLNAYDIKEYYNSGVLFMNLKLQRETISEKEIFGFVENNRSKLIMPDQDIINSLYSQKIKSLDEKIYNYDARYYNYYKITSNGKCDMDYIINNTVFIHFCGKKKPWKKYYSGKFHSLYKHYEKLALNSVY</sequence>
<evidence type="ECO:0000256" key="2">
    <source>
        <dbReference type="ARBA" id="ARBA00022679"/>
    </source>
</evidence>
<dbReference type="InterPro" id="IPR002495">
    <property type="entry name" value="Glyco_trans_8"/>
</dbReference>
<keyword evidence="5" id="KW-1185">Reference proteome</keyword>
<dbReference type="CDD" id="cd04194">
    <property type="entry name" value="GT8_A4GalT_like"/>
    <property type="match status" value="1"/>
</dbReference>
<organism evidence="4 5">
    <name type="scientific">Acetivibrio mesophilus</name>
    <dbReference type="NCBI Taxonomy" id="2487273"/>
    <lineage>
        <taxon>Bacteria</taxon>
        <taxon>Bacillati</taxon>
        <taxon>Bacillota</taxon>
        <taxon>Clostridia</taxon>
        <taxon>Eubacteriales</taxon>
        <taxon>Oscillospiraceae</taxon>
        <taxon>Acetivibrio</taxon>
    </lineage>
</organism>
<dbReference type="GO" id="GO:0016757">
    <property type="term" value="F:glycosyltransferase activity"/>
    <property type="evidence" value="ECO:0007669"/>
    <property type="project" value="UniProtKB-KW"/>
</dbReference>
<proteinExistence type="predicted"/>
<keyword evidence="3" id="KW-0479">Metal-binding</keyword>
<dbReference type="RefSeq" id="WP_069194488.1">
    <property type="nucleotide sequence ID" value="NZ_RLII01000001.1"/>
</dbReference>
<gene>
    <name evidence="4" type="ORF">EFD62_02280</name>
</gene>
<accession>A0A4Q0I9L0</accession>
<dbReference type="OrthoDB" id="9798746at2"/>
<name>A0A4Q0I9L0_9FIRM</name>
<dbReference type="EMBL" id="RLII01000001">
    <property type="protein sequence ID" value="RXE60767.1"/>
    <property type="molecule type" value="Genomic_DNA"/>
</dbReference>
<dbReference type="PANTHER" id="PTHR13778">
    <property type="entry name" value="GLYCOSYLTRANSFERASE 8 DOMAIN-CONTAINING PROTEIN"/>
    <property type="match status" value="1"/>
</dbReference>
<dbReference type="Gene3D" id="3.90.550.10">
    <property type="entry name" value="Spore Coat Polysaccharide Biosynthesis Protein SpsA, Chain A"/>
    <property type="match status" value="1"/>
</dbReference>
<dbReference type="InterPro" id="IPR029044">
    <property type="entry name" value="Nucleotide-diphossugar_trans"/>
</dbReference>
<dbReference type="GO" id="GO:0046872">
    <property type="term" value="F:metal ion binding"/>
    <property type="evidence" value="ECO:0007669"/>
    <property type="project" value="UniProtKB-KW"/>
</dbReference>
<comment type="caution">
    <text evidence="4">The sequence shown here is derived from an EMBL/GenBank/DDBJ whole genome shotgun (WGS) entry which is preliminary data.</text>
</comment>
<evidence type="ECO:0000313" key="5">
    <source>
        <dbReference type="Proteomes" id="UP000289166"/>
    </source>
</evidence>
<protein>
    <submittedName>
        <fullName evidence="4">Glycosyltransferase family 8 protein</fullName>
    </submittedName>
</protein>
<evidence type="ECO:0000256" key="1">
    <source>
        <dbReference type="ARBA" id="ARBA00022676"/>
    </source>
</evidence>
<dbReference type="Pfam" id="PF01501">
    <property type="entry name" value="Glyco_transf_8"/>
    <property type="match status" value="1"/>
</dbReference>
<dbReference type="SUPFAM" id="SSF53448">
    <property type="entry name" value="Nucleotide-diphospho-sugar transferases"/>
    <property type="match status" value="1"/>
</dbReference>
<keyword evidence="2 4" id="KW-0808">Transferase</keyword>